<gene>
    <name evidence="1" type="ORF">CVT26_007231</name>
</gene>
<comment type="caution">
    <text evidence="1">The sequence shown here is derived from an EMBL/GenBank/DDBJ whole genome shotgun (WGS) entry which is preliminary data.</text>
</comment>
<dbReference type="InParanoid" id="A0A409VMH3"/>
<evidence type="ECO:0000313" key="1">
    <source>
        <dbReference type="EMBL" id="PPQ67437.1"/>
    </source>
</evidence>
<dbReference type="AlphaFoldDB" id="A0A409VMH3"/>
<sequence length="279" mass="31269">MGEKDRNFDPTVATSRLGSLAAHGILRKATRLLGGCSNISRERALLPSDICTSSGGVKEESSARRFANFIRDEPEIVNYIESMTIDHEKQSKNFAGVPAIQDSCPANAKERAAFCLILSRSYSNLRLLMLPIFQHLFLQELPADVSDALHTIVARPSLTEVSVMAGAIYPKFFYQLQKIDTINMCSMNIRGNTSESHAVKRCSPRTLRVLGLCTLRELLPQDRVHPIGLERLTTLHIHVYDRTLADFIPWSFSACASKLIDLKMFVAPWDGSRWFRVMA</sequence>
<dbReference type="EMBL" id="NHYE01005612">
    <property type="protein sequence ID" value="PPQ67437.1"/>
    <property type="molecule type" value="Genomic_DNA"/>
</dbReference>
<protein>
    <submittedName>
        <fullName evidence="1">Uncharacterized protein</fullName>
    </submittedName>
</protein>
<evidence type="ECO:0000313" key="2">
    <source>
        <dbReference type="Proteomes" id="UP000284706"/>
    </source>
</evidence>
<dbReference type="Proteomes" id="UP000284706">
    <property type="component" value="Unassembled WGS sequence"/>
</dbReference>
<name>A0A409VMH3_9AGAR</name>
<keyword evidence="2" id="KW-1185">Reference proteome</keyword>
<reference evidence="1 2" key="1">
    <citation type="journal article" date="2018" name="Evol. Lett.">
        <title>Horizontal gene cluster transfer increased hallucinogenic mushroom diversity.</title>
        <authorList>
            <person name="Reynolds H.T."/>
            <person name="Vijayakumar V."/>
            <person name="Gluck-Thaler E."/>
            <person name="Korotkin H.B."/>
            <person name="Matheny P.B."/>
            <person name="Slot J.C."/>
        </authorList>
    </citation>
    <scope>NUCLEOTIDE SEQUENCE [LARGE SCALE GENOMIC DNA]</scope>
    <source>
        <strain evidence="1 2">SRW20</strain>
    </source>
</reference>
<accession>A0A409VMH3</accession>
<dbReference type="OrthoDB" id="3128632at2759"/>
<proteinExistence type="predicted"/>
<organism evidence="1 2">
    <name type="scientific">Gymnopilus dilepis</name>
    <dbReference type="NCBI Taxonomy" id="231916"/>
    <lineage>
        <taxon>Eukaryota</taxon>
        <taxon>Fungi</taxon>
        <taxon>Dikarya</taxon>
        <taxon>Basidiomycota</taxon>
        <taxon>Agaricomycotina</taxon>
        <taxon>Agaricomycetes</taxon>
        <taxon>Agaricomycetidae</taxon>
        <taxon>Agaricales</taxon>
        <taxon>Agaricineae</taxon>
        <taxon>Hymenogastraceae</taxon>
        <taxon>Gymnopilus</taxon>
    </lineage>
</organism>